<sequence length="169" mass="17656">MKSARSVIAGLSLMLAAAAPLVQAGPGSDDHGQQHSQGQGGQGGRDGQSAQRGPGGPGGQGGQGHQDNREAAARGQNGLGQRPPADFDQVRNTISEHRADFGRGQQLPPNVRIAKGEPLPRGYGRPLDARARARLPHYEGYEWRRLGTDVALVAVGTGIVYELLSGVLN</sequence>
<dbReference type="Pfam" id="PF11776">
    <property type="entry name" value="RcnB"/>
    <property type="match status" value="1"/>
</dbReference>
<protein>
    <submittedName>
        <fullName evidence="3">RcnB family protein</fullName>
    </submittedName>
</protein>
<evidence type="ECO:0000256" key="1">
    <source>
        <dbReference type="SAM" id="MobiDB-lite"/>
    </source>
</evidence>
<feature type="compositionally biased region" description="Gly residues" evidence="1">
    <location>
        <begin position="53"/>
        <end position="64"/>
    </location>
</feature>
<feature type="signal peptide" evidence="2">
    <location>
        <begin position="1"/>
        <end position="24"/>
    </location>
</feature>
<dbReference type="InterPro" id="IPR024572">
    <property type="entry name" value="RcnB"/>
</dbReference>
<dbReference type="Proteomes" id="UP000805841">
    <property type="component" value="Unassembled WGS sequence"/>
</dbReference>
<organism evidence="3 4">
    <name type="scientific">Pseudomonas typographi</name>
    <dbReference type="NCBI Taxonomy" id="2715964"/>
    <lineage>
        <taxon>Bacteria</taxon>
        <taxon>Pseudomonadati</taxon>
        <taxon>Pseudomonadota</taxon>
        <taxon>Gammaproteobacteria</taxon>
        <taxon>Pseudomonadales</taxon>
        <taxon>Pseudomonadaceae</taxon>
        <taxon>Pseudomonas</taxon>
    </lineage>
</organism>
<keyword evidence="2" id="KW-0732">Signal</keyword>
<evidence type="ECO:0000256" key="2">
    <source>
        <dbReference type="SAM" id="SignalP"/>
    </source>
</evidence>
<feature type="chain" id="PRO_5045872563" evidence="2">
    <location>
        <begin position="25"/>
        <end position="169"/>
    </location>
</feature>
<evidence type="ECO:0000313" key="3">
    <source>
        <dbReference type="EMBL" id="MBD1600259.1"/>
    </source>
</evidence>
<dbReference type="NCBIfam" id="NF040487">
    <property type="entry name" value="T3SS_CigR_fam"/>
    <property type="match status" value="1"/>
</dbReference>
<feature type="region of interest" description="Disordered" evidence="1">
    <location>
        <begin position="23"/>
        <end position="119"/>
    </location>
</feature>
<proteinExistence type="predicted"/>
<comment type="caution">
    <text evidence="3">The sequence shown here is derived from an EMBL/GenBank/DDBJ whole genome shotgun (WGS) entry which is preliminary data.</text>
</comment>
<accession>A0ABR7Z442</accession>
<gene>
    <name evidence="3" type="ORF">HAQ05_16300</name>
</gene>
<dbReference type="Gene3D" id="3.10.450.160">
    <property type="entry name" value="inner membrane protein cigr"/>
    <property type="match status" value="1"/>
</dbReference>
<name>A0ABR7Z442_9PSED</name>
<dbReference type="EMBL" id="JAAOCA010000020">
    <property type="protein sequence ID" value="MBD1600259.1"/>
    <property type="molecule type" value="Genomic_DNA"/>
</dbReference>
<keyword evidence="4" id="KW-1185">Reference proteome</keyword>
<dbReference type="RefSeq" id="WP_190422438.1">
    <property type="nucleotide sequence ID" value="NZ_JAAOCA010000020.1"/>
</dbReference>
<evidence type="ECO:0000313" key="4">
    <source>
        <dbReference type="Proteomes" id="UP000805841"/>
    </source>
</evidence>
<reference evidence="3 4" key="1">
    <citation type="journal article" date="2020" name="Insects">
        <title>Bacteria Belonging to Pseudomonas typographi sp. nov. from the Bark Beetle Ips typographus Have Genomic Potential to Aid in the Host Ecology.</title>
        <authorList>
            <person name="Peral-Aranega E."/>
            <person name="Saati-Santamaria Z."/>
            <person name="Kolarik M."/>
            <person name="Rivas R."/>
            <person name="Garcia-Fraile P."/>
        </authorList>
    </citation>
    <scope>NUCLEOTIDE SEQUENCE [LARGE SCALE GENOMIC DNA]</scope>
    <source>
        <strain evidence="3 4">CA3A</strain>
    </source>
</reference>